<feature type="transmembrane region" description="Helical" evidence="5">
    <location>
        <begin position="59"/>
        <end position="80"/>
    </location>
</feature>
<evidence type="ECO:0000256" key="1">
    <source>
        <dbReference type="ARBA" id="ARBA00004651"/>
    </source>
</evidence>
<organism evidence="7 8">
    <name type="scientific">Pseudonocardia yunnanensis</name>
    <dbReference type="NCBI Taxonomy" id="58107"/>
    <lineage>
        <taxon>Bacteria</taxon>
        <taxon>Bacillati</taxon>
        <taxon>Actinomycetota</taxon>
        <taxon>Actinomycetes</taxon>
        <taxon>Pseudonocardiales</taxon>
        <taxon>Pseudonocardiaceae</taxon>
        <taxon>Pseudonocardia</taxon>
    </lineage>
</organism>
<dbReference type="Pfam" id="PF07690">
    <property type="entry name" value="MFS_1"/>
    <property type="match status" value="1"/>
</dbReference>
<keyword evidence="2 5" id="KW-0812">Transmembrane</keyword>
<keyword evidence="8" id="KW-1185">Reference proteome</keyword>
<dbReference type="PANTHER" id="PTHR23508">
    <property type="entry name" value="CARBOXYLIC ACID TRANSPORTER PROTEIN HOMOLOG"/>
    <property type="match status" value="1"/>
</dbReference>
<feature type="transmembrane region" description="Helical" evidence="5">
    <location>
        <begin position="416"/>
        <end position="436"/>
    </location>
</feature>
<dbReference type="PANTHER" id="PTHR23508:SF10">
    <property type="entry name" value="CARBOXYLIC ACID TRANSPORTER PROTEIN HOMOLOG"/>
    <property type="match status" value="1"/>
</dbReference>
<reference evidence="8" key="1">
    <citation type="journal article" date="2019" name="Int. J. Syst. Evol. Microbiol.">
        <title>The Global Catalogue of Microorganisms (GCM) 10K type strain sequencing project: providing services to taxonomists for standard genome sequencing and annotation.</title>
        <authorList>
            <consortium name="The Broad Institute Genomics Platform"/>
            <consortium name="The Broad Institute Genome Sequencing Center for Infectious Disease"/>
            <person name="Wu L."/>
            <person name="Ma J."/>
        </authorList>
    </citation>
    <scope>NUCLEOTIDE SEQUENCE [LARGE SCALE GENOMIC DNA]</scope>
    <source>
        <strain evidence="8">CCM 7043</strain>
    </source>
</reference>
<evidence type="ECO:0000256" key="4">
    <source>
        <dbReference type="ARBA" id="ARBA00023136"/>
    </source>
</evidence>
<feature type="transmembrane region" description="Helical" evidence="5">
    <location>
        <begin position="188"/>
        <end position="207"/>
    </location>
</feature>
<gene>
    <name evidence="7" type="ORF">ACFSJD_05705</name>
</gene>
<dbReference type="SUPFAM" id="SSF103473">
    <property type="entry name" value="MFS general substrate transporter"/>
    <property type="match status" value="1"/>
</dbReference>
<proteinExistence type="predicted"/>
<dbReference type="InterPro" id="IPR036259">
    <property type="entry name" value="MFS_trans_sf"/>
</dbReference>
<feature type="transmembrane region" description="Helical" evidence="5">
    <location>
        <begin position="255"/>
        <end position="276"/>
    </location>
</feature>
<evidence type="ECO:0000256" key="2">
    <source>
        <dbReference type="ARBA" id="ARBA00022692"/>
    </source>
</evidence>
<comment type="caution">
    <text evidence="7">The sequence shown here is derived from an EMBL/GenBank/DDBJ whole genome shotgun (WGS) entry which is preliminary data.</text>
</comment>
<feature type="transmembrane region" description="Helical" evidence="5">
    <location>
        <begin position="288"/>
        <end position="308"/>
    </location>
</feature>
<dbReference type="Gene3D" id="1.20.1250.20">
    <property type="entry name" value="MFS general substrate transporter like domains"/>
    <property type="match status" value="2"/>
</dbReference>
<accession>A0ABW4EPR6</accession>
<feature type="transmembrane region" description="Helical" evidence="5">
    <location>
        <begin position="20"/>
        <end position="38"/>
    </location>
</feature>
<dbReference type="Proteomes" id="UP001597114">
    <property type="component" value="Unassembled WGS sequence"/>
</dbReference>
<feature type="transmembrane region" description="Helical" evidence="5">
    <location>
        <begin position="385"/>
        <end position="404"/>
    </location>
</feature>
<evidence type="ECO:0000313" key="7">
    <source>
        <dbReference type="EMBL" id="MFD1516971.1"/>
    </source>
</evidence>
<feature type="domain" description="Major facilitator superfamily (MFS) profile" evidence="6">
    <location>
        <begin position="24"/>
        <end position="440"/>
    </location>
</feature>
<protein>
    <submittedName>
        <fullName evidence="7">MFS transporter</fullName>
    </submittedName>
</protein>
<dbReference type="InterPro" id="IPR011701">
    <property type="entry name" value="MFS"/>
</dbReference>
<evidence type="ECO:0000313" key="8">
    <source>
        <dbReference type="Proteomes" id="UP001597114"/>
    </source>
</evidence>
<name>A0ABW4EPR6_9PSEU</name>
<feature type="transmembrane region" description="Helical" evidence="5">
    <location>
        <begin position="320"/>
        <end position="337"/>
    </location>
</feature>
<dbReference type="RefSeq" id="WP_344729042.1">
    <property type="nucleotide sequence ID" value="NZ_BAAAUS010000059.1"/>
</dbReference>
<keyword evidence="4 5" id="KW-0472">Membrane</keyword>
<feature type="transmembrane region" description="Helical" evidence="5">
    <location>
        <begin position="100"/>
        <end position="122"/>
    </location>
</feature>
<keyword evidence="3 5" id="KW-1133">Transmembrane helix</keyword>
<evidence type="ECO:0000256" key="5">
    <source>
        <dbReference type="SAM" id="Phobius"/>
    </source>
</evidence>
<sequence length="465" mass="50320">MALDEIAAPRRRRVRIGYKYSWLALVALWLVYAMNGILRNLVFLVQPSIVQEFRVTPGELGLFTGFLTLAQAVLVLPLSVWSDKGGHGWARKFRELPVALGYLVFSLLTGIGVLTHSFISLFSLQAVKNAFSGTGESLEVTAVAEWWPVERRGFAQGLHHTAFPWGTLIGGWAVAAILAGFGSENWRLVFQLVPLITIPILIFYWWVSSKGRFDAFVADTRARGLTVPVTGGAADREAAGSAPGAVRRALRNPNVLVSAIASGLGLAIYTGINFWIPLYLAFVAHYDFAQVAAYSVVFTITGGIGQILWGSVSDRLGRKYTLIICFLWLTVAVLLLQQTGISLGWLIGVQLFLGMATNAIYPVLYALSSDSSEKGAVAIGNGLQMVGQGIGGLSPILLGWLIAFGGGFSSVRGFDYGLYFLAALQLLAAILMALFTRETIGIFKHRDRALVSRKACNIDASTAGR</sequence>
<dbReference type="PROSITE" id="PS50850">
    <property type="entry name" value="MFS"/>
    <property type="match status" value="1"/>
</dbReference>
<dbReference type="EMBL" id="JBHUCO010000006">
    <property type="protein sequence ID" value="MFD1516971.1"/>
    <property type="molecule type" value="Genomic_DNA"/>
</dbReference>
<feature type="transmembrane region" description="Helical" evidence="5">
    <location>
        <begin position="343"/>
        <end position="364"/>
    </location>
</feature>
<comment type="subcellular location">
    <subcellularLocation>
        <location evidence="1">Cell membrane</location>
        <topology evidence="1">Multi-pass membrane protein</topology>
    </subcellularLocation>
</comment>
<evidence type="ECO:0000256" key="3">
    <source>
        <dbReference type="ARBA" id="ARBA00022989"/>
    </source>
</evidence>
<dbReference type="InterPro" id="IPR020846">
    <property type="entry name" value="MFS_dom"/>
</dbReference>
<evidence type="ECO:0000259" key="6">
    <source>
        <dbReference type="PROSITE" id="PS50850"/>
    </source>
</evidence>